<feature type="region of interest" description="Disordered" evidence="1">
    <location>
        <begin position="1"/>
        <end position="33"/>
    </location>
</feature>
<accession>A0A5B7FJ51</accession>
<reference evidence="2 3" key="1">
    <citation type="submission" date="2019-05" db="EMBL/GenBank/DDBJ databases">
        <title>Another draft genome of Portunus trituberculatus and its Hox gene families provides insights of decapod evolution.</title>
        <authorList>
            <person name="Jeong J.-H."/>
            <person name="Song I."/>
            <person name="Kim S."/>
            <person name="Choi T."/>
            <person name="Kim D."/>
            <person name="Ryu S."/>
            <person name="Kim W."/>
        </authorList>
    </citation>
    <scope>NUCLEOTIDE SEQUENCE [LARGE SCALE GENOMIC DNA]</scope>
    <source>
        <tissue evidence="2">Muscle</tissue>
    </source>
</reference>
<protein>
    <submittedName>
        <fullName evidence="2">Uncharacterized protein</fullName>
    </submittedName>
</protein>
<feature type="compositionally biased region" description="Basic and acidic residues" evidence="1">
    <location>
        <begin position="1"/>
        <end position="14"/>
    </location>
</feature>
<dbReference type="AlphaFoldDB" id="A0A5B7FJ51"/>
<evidence type="ECO:0000313" key="2">
    <source>
        <dbReference type="EMBL" id="MPC46512.1"/>
    </source>
</evidence>
<dbReference type="EMBL" id="VSRR010007244">
    <property type="protein sequence ID" value="MPC46512.1"/>
    <property type="molecule type" value="Genomic_DNA"/>
</dbReference>
<keyword evidence="3" id="KW-1185">Reference proteome</keyword>
<evidence type="ECO:0000256" key="1">
    <source>
        <dbReference type="SAM" id="MobiDB-lite"/>
    </source>
</evidence>
<dbReference type="Proteomes" id="UP000324222">
    <property type="component" value="Unassembled WGS sequence"/>
</dbReference>
<organism evidence="2 3">
    <name type="scientific">Portunus trituberculatus</name>
    <name type="common">Swimming crab</name>
    <name type="synonym">Neptunus trituberculatus</name>
    <dbReference type="NCBI Taxonomy" id="210409"/>
    <lineage>
        <taxon>Eukaryota</taxon>
        <taxon>Metazoa</taxon>
        <taxon>Ecdysozoa</taxon>
        <taxon>Arthropoda</taxon>
        <taxon>Crustacea</taxon>
        <taxon>Multicrustacea</taxon>
        <taxon>Malacostraca</taxon>
        <taxon>Eumalacostraca</taxon>
        <taxon>Eucarida</taxon>
        <taxon>Decapoda</taxon>
        <taxon>Pleocyemata</taxon>
        <taxon>Brachyura</taxon>
        <taxon>Eubrachyura</taxon>
        <taxon>Portunoidea</taxon>
        <taxon>Portunidae</taxon>
        <taxon>Portuninae</taxon>
        <taxon>Portunus</taxon>
    </lineage>
</organism>
<gene>
    <name evidence="2" type="ORF">E2C01_040232</name>
</gene>
<evidence type="ECO:0000313" key="3">
    <source>
        <dbReference type="Proteomes" id="UP000324222"/>
    </source>
</evidence>
<feature type="compositionally biased region" description="Polar residues" evidence="1">
    <location>
        <begin position="17"/>
        <end position="29"/>
    </location>
</feature>
<comment type="caution">
    <text evidence="2">The sequence shown here is derived from an EMBL/GenBank/DDBJ whole genome shotgun (WGS) entry which is preliminary data.</text>
</comment>
<proteinExistence type="predicted"/>
<name>A0A5B7FJ51_PORTR</name>
<sequence length="69" mass="7796">MKRSSVQEHLETDLYNKPTNCSTLTTSPPGTRFVEEETSHVVASKELLNKMKEHYFLTPPSSPLSTRTS</sequence>